<dbReference type="InterPro" id="IPR015341">
    <property type="entry name" value="Glyco_hydro_38_cen"/>
</dbReference>
<comment type="caution">
    <text evidence="14">The sequence shown here is derived from an EMBL/GenBank/DDBJ whole genome shotgun (WGS) entry which is preliminary data.</text>
</comment>
<evidence type="ECO:0000313" key="14">
    <source>
        <dbReference type="EMBL" id="OVA19617.1"/>
    </source>
</evidence>
<dbReference type="InterPro" id="IPR011330">
    <property type="entry name" value="Glyco_hydro/deAcase_b/a-brl"/>
</dbReference>
<dbReference type="FunCoup" id="A0A200RA65">
    <property type="interactions" value="230"/>
</dbReference>
<evidence type="ECO:0000259" key="13">
    <source>
        <dbReference type="SMART" id="SM00872"/>
    </source>
</evidence>
<dbReference type="InterPro" id="IPR011682">
    <property type="entry name" value="Glyco_hydro_38_C"/>
</dbReference>
<feature type="chain" id="PRO_5017855714" description="Alpha-mannosidase" evidence="11">
    <location>
        <begin position="27"/>
        <end position="1008"/>
    </location>
</feature>
<evidence type="ECO:0000256" key="9">
    <source>
        <dbReference type="ARBA" id="ARBA00023180"/>
    </source>
</evidence>
<sequence length="1008" mass="113400">MFATTMASVFICVFVVVCASVVVVNGGYIRYNTGAGIVEGKLNVHLVPHSHDDVGWLKTIDQYYVGSNNSIQGACVENVLDSVVESLLRNPDRKFVFAELAFFQRWWTEQNEQTQEAVRKLVDSGQFEFVNGGWCMHDEATTHYIDMIDQTTLGHRMIKQQFNKTPRSGWQIDPFGHSAVQAYLLGVELGFDSLHFARIDYQDRAKRKEDKSLEVIWRGSRTLGSSAQIFTNAFPVHYSPPTGFHFEVNDDFLPVQDNPLLYDFNVGERVNDFINAAMTQANVTRTNHIMWTMGDDFQYQYADSWFKQMDKLIHYVNKDGRVNALYSTPSVYTDAKNAANETWPLKTDDYFPYADSANAYWTGFFTSRPALKRYVRMLSGYYLAARQLEFLAGRRSSGPHTFSLGDALGIAQHHDAVTGTAKQHTTNDYAKRLAIGASEAEAVANLALSCLTNSDQQCATPDVRFSQCSLLNISYCPPTEEEIPEGKSLVVVAYNPLGWGRTDIIRVPVNNPNLFVKDSQGNTIESQYVEMDNATSNLRSFYTKAYLGVSVKQVPKYWLLFRVSVPPLGWNTYFISNTGRYLSIERIGDLPILGTPQNETVEVGPGNLKMSFSLTSGQLKRMVNSKTGVDVPIQQSYLWYGSSSGDMDPQASGAYIFRPNGSPPMPVSRSVPLKIVRGPLVDEVHQQFNSWIYQVTRLYKDKEHAEVEFTIGPIPMEDGVGKEVITRMTANMATEKTFYTDSNGRDFLKRVRDFRPDWSLSVNQPIAGNYYPLNLGIYTADKKSEFSVLVDRATGGASIQDGELEIMLHRRMLFDDSRGVGEALDETVCVQDTCEGLTIRGTYYMNINQLGTGQRWRRTTGQEVYSPLLLAFTHEKNENWNVSLVMNATTMDPDYSLPPNVAVITLQELDDGMVLLRLAHLYETGEDSEYSTMAKVELKKMFGKKKIKDVTETSLSANQEKSEMKKMKWTVEGDSGSQPAAMRGGLVDESTLIVELGPMEIRTFLVKL</sequence>
<dbReference type="EMBL" id="MVGT01000183">
    <property type="protein sequence ID" value="OVA19617.1"/>
    <property type="molecule type" value="Genomic_DNA"/>
</dbReference>
<evidence type="ECO:0000256" key="5">
    <source>
        <dbReference type="ARBA" id="ARBA00022729"/>
    </source>
</evidence>
<dbReference type="PANTHER" id="PTHR11607:SF61">
    <property type="entry name" value="ALPHA-MANNOSIDASE"/>
    <property type="match status" value="1"/>
</dbReference>
<evidence type="ECO:0000256" key="4">
    <source>
        <dbReference type="ARBA" id="ARBA00022723"/>
    </source>
</evidence>
<evidence type="ECO:0000256" key="1">
    <source>
        <dbReference type="ARBA" id="ARBA00000365"/>
    </source>
</evidence>
<dbReference type="GO" id="GO:0006013">
    <property type="term" value="P:mannose metabolic process"/>
    <property type="evidence" value="ECO:0007669"/>
    <property type="project" value="InterPro"/>
</dbReference>
<comment type="similarity">
    <text evidence="2 11">Belongs to the glycosyl hydrolase 38 family.</text>
</comment>
<dbReference type="InParanoid" id="A0A200RA65"/>
<dbReference type="InterPro" id="IPR050843">
    <property type="entry name" value="Glycosyl_Hydrlase_38"/>
</dbReference>
<dbReference type="InterPro" id="IPR011013">
    <property type="entry name" value="Gal_mutarotase_sf_dom"/>
</dbReference>
<dbReference type="InterPro" id="IPR037094">
    <property type="entry name" value="Glyco_hydro_38_cen_sf"/>
</dbReference>
<keyword evidence="10 11" id="KW-0326">Glycosidase</keyword>
<dbReference type="FunFam" id="3.20.110.10:FF:000001">
    <property type="entry name" value="Alpha-mannosidase"/>
    <property type="match status" value="1"/>
</dbReference>
<dbReference type="InterPro" id="IPR041147">
    <property type="entry name" value="GH38_C"/>
</dbReference>
<evidence type="ECO:0000256" key="3">
    <source>
        <dbReference type="ARBA" id="ARBA00012752"/>
    </source>
</evidence>
<dbReference type="FunFam" id="1.20.1270.50:FF:000002">
    <property type="entry name" value="Alpha-mannosidase"/>
    <property type="match status" value="1"/>
</dbReference>
<dbReference type="PANTHER" id="PTHR11607">
    <property type="entry name" value="ALPHA-MANNOSIDASE"/>
    <property type="match status" value="1"/>
</dbReference>
<dbReference type="Gene3D" id="3.20.110.10">
    <property type="entry name" value="Glycoside hydrolase 38, N terminal domain"/>
    <property type="match status" value="1"/>
</dbReference>
<reference evidence="14 15" key="1">
    <citation type="journal article" date="2017" name="Mol. Plant">
        <title>The Genome of Medicinal Plant Macleaya cordata Provides New Insights into Benzylisoquinoline Alkaloids Metabolism.</title>
        <authorList>
            <person name="Liu X."/>
            <person name="Liu Y."/>
            <person name="Huang P."/>
            <person name="Ma Y."/>
            <person name="Qing Z."/>
            <person name="Tang Q."/>
            <person name="Cao H."/>
            <person name="Cheng P."/>
            <person name="Zheng Y."/>
            <person name="Yuan Z."/>
            <person name="Zhou Y."/>
            <person name="Liu J."/>
            <person name="Tang Z."/>
            <person name="Zhuo Y."/>
            <person name="Zhang Y."/>
            <person name="Yu L."/>
            <person name="Huang J."/>
            <person name="Yang P."/>
            <person name="Peng Q."/>
            <person name="Zhang J."/>
            <person name="Jiang W."/>
            <person name="Zhang Z."/>
            <person name="Lin K."/>
            <person name="Ro D.K."/>
            <person name="Chen X."/>
            <person name="Xiong X."/>
            <person name="Shang Y."/>
            <person name="Huang S."/>
            <person name="Zeng J."/>
        </authorList>
    </citation>
    <scope>NUCLEOTIDE SEQUENCE [LARGE SCALE GENOMIC DNA]</scope>
    <source>
        <strain evidence="15">cv. BLH2017</strain>
        <tissue evidence="14">Root</tissue>
    </source>
</reference>
<dbReference type="Pfam" id="PF21260">
    <property type="entry name" value="Laman-like_dom"/>
    <property type="match status" value="1"/>
</dbReference>
<dbReference type="GO" id="GO:0046872">
    <property type="term" value="F:metal ion binding"/>
    <property type="evidence" value="ECO:0007669"/>
    <property type="project" value="UniProtKB-KW"/>
</dbReference>
<gene>
    <name evidence="14" type="ORF">BVC80_9053g33</name>
</gene>
<evidence type="ECO:0000256" key="11">
    <source>
        <dbReference type="RuleBase" id="RU361199"/>
    </source>
</evidence>
<dbReference type="InterPro" id="IPR027291">
    <property type="entry name" value="Glyco_hydro_38_N_sf"/>
</dbReference>
<dbReference type="Pfam" id="PF17677">
    <property type="entry name" value="Glyco_hydro38C2"/>
    <property type="match status" value="1"/>
</dbReference>
<dbReference type="FunFam" id="2.70.98.30:FF:000004">
    <property type="entry name" value="Alpha-mannosidase"/>
    <property type="match status" value="1"/>
</dbReference>
<keyword evidence="15" id="KW-1185">Reference proteome</keyword>
<evidence type="ECO:0000256" key="7">
    <source>
        <dbReference type="ARBA" id="ARBA00022833"/>
    </source>
</evidence>
<dbReference type="STRING" id="56857.A0A200RA65"/>
<dbReference type="Pfam" id="PF07748">
    <property type="entry name" value="Glyco_hydro_38C"/>
    <property type="match status" value="1"/>
</dbReference>
<feature type="compositionally biased region" description="Basic and acidic residues" evidence="12">
    <location>
        <begin position="960"/>
        <end position="971"/>
    </location>
</feature>
<dbReference type="InterPro" id="IPR048534">
    <property type="entry name" value="Man2a1-like_dom"/>
</dbReference>
<dbReference type="Gene3D" id="1.20.1270.50">
    <property type="entry name" value="Glycoside hydrolase family 38, central domain"/>
    <property type="match status" value="2"/>
</dbReference>
<keyword evidence="6 11" id="KW-0378">Hydrolase</keyword>
<dbReference type="FunFam" id="1.20.1270.50:FF:000003">
    <property type="entry name" value="Alpha-mannosidase"/>
    <property type="match status" value="1"/>
</dbReference>
<protein>
    <recommendedName>
        <fullName evidence="3 11">Alpha-mannosidase</fullName>
        <ecNumber evidence="11">3.2.1.-</ecNumber>
    </recommendedName>
</protein>
<evidence type="ECO:0000313" key="15">
    <source>
        <dbReference type="Proteomes" id="UP000195402"/>
    </source>
</evidence>
<dbReference type="Gene3D" id="2.70.98.30">
    <property type="entry name" value="Golgi alpha-mannosidase II, domain 4"/>
    <property type="match status" value="1"/>
</dbReference>
<dbReference type="GO" id="GO:0030246">
    <property type="term" value="F:carbohydrate binding"/>
    <property type="evidence" value="ECO:0007669"/>
    <property type="project" value="InterPro"/>
</dbReference>
<dbReference type="SUPFAM" id="SSF74650">
    <property type="entry name" value="Galactose mutarotase-like"/>
    <property type="match status" value="1"/>
</dbReference>
<comment type="cofactor">
    <cofactor evidence="11">
        <name>Zn(2+)</name>
        <dbReference type="ChEBI" id="CHEBI:29105"/>
    </cofactor>
    <text evidence="11">Binds 1 zinc ion per subunit.</text>
</comment>
<dbReference type="CDD" id="cd10810">
    <property type="entry name" value="GH38N_AMII_LAM_like"/>
    <property type="match status" value="1"/>
</dbReference>
<dbReference type="Pfam" id="PF09261">
    <property type="entry name" value="Alpha-mann_mid"/>
    <property type="match status" value="1"/>
</dbReference>
<proteinExistence type="inferred from homology"/>
<dbReference type="InterPro" id="IPR000602">
    <property type="entry name" value="Glyco_hydro_38_N"/>
</dbReference>
<feature type="signal peptide" evidence="11">
    <location>
        <begin position="1"/>
        <end position="26"/>
    </location>
</feature>
<keyword evidence="8" id="KW-1015">Disulfide bond</keyword>
<evidence type="ECO:0000256" key="10">
    <source>
        <dbReference type="ARBA" id="ARBA00023295"/>
    </source>
</evidence>
<evidence type="ECO:0000256" key="6">
    <source>
        <dbReference type="ARBA" id="ARBA00022801"/>
    </source>
</evidence>
<dbReference type="Proteomes" id="UP000195402">
    <property type="component" value="Unassembled WGS sequence"/>
</dbReference>
<comment type="catalytic activity">
    <reaction evidence="1">
        <text>Hydrolysis of terminal, non-reducing alpha-D-mannose residues in alpha-D-mannosides.</text>
        <dbReference type="EC" id="3.2.1.24"/>
    </reaction>
</comment>
<dbReference type="SUPFAM" id="SSF88713">
    <property type="entry name" value="Glycoside hydrolase/deacetylase"/>
    <property type="match status" value="1"/>
</dbReference>
<name>A0A200RA65_MACCD</name>
<dbReference type="EC" id="3.2.1.-" evidence="11"/>
<dbReference type="Gene3D" id="2.60.40.1360">
    <property type="match status" value="1"/>
</dbReference>
<dbReference type="InterPro" id="IPR028995">
    <property type="entry name" value="Glyco_hydro_57/38_cen_sf"/>
</dbReference>
<keyword evidence="4 11" id="KW-0479">Metal-binding</keyword>
<evidence type="ECO:0000256" key="12">
    <source>
        <dbReference type="SAM" id="MobiDB-lite"/>
    </source>
</evidence>
<dbReference type="GO" id="GO:0004559">
    <property type="term" value="F:alpha-mannosidase activity"/>
    <property type="evidence" value="ECO:0007669"/>
    <property type="project" value="UniProtKB-EC"/>
</dbReference>
<dbReference type="OMA" id="FIWRPSK"/>
<evidence type="ECO:0000256" key="2">
    <source>
        <dbReference type="ARBA" id="ARBA00009792"/>
    </source>
</evidence>
<keyword evidence="7 11" id="KW-0862">Zinc</keyword>
<accession>A0A200RA65</accession>
<dbReference type="Pfam" id="PF01074">
    <property type="entry name" value="Glyco_hydro_38N"/>
    <property type="match status" value="1"/>
</dbReference>
<feature type="region of interest" description="Disordered" evidence="12">
    <location>
        <begin position="958"/>
        <end position="982"/>
    </location>
</feature>
<dbReference type="SUPFAM" id="SSF88688">
    <property type="entry name" value="Families 57/38 glycoside transferase middle domain"/>
    <property type="match status" value="1"/>
</dbReference>
<organism evidence="14 15">
    <name type="scientific">Macleaya cordata</name>
    <name type="common">Five-seeded plume-poppy</name>
    <name type="synonym">Bocconia cordata</name>
    <dbReference type="NCBI Taxonomy" id="56857"/>
    <lineage>
        <taxon>Eukaryota</taxon>
        <taxon>Viridiplantae</taxon>
        <taxon>Streptophyta</taxon>
        <taxon>Embryophyta</taxon>
        <taxon>Tracheophyta</taxon>
        <taxon>Spermatophyta</taxon>
        <taxon>Magnoliopsida</taxon>
        <taxon>Ranunculales</taxon>
        <taxon>Papaveraceae</taxon>
        <taxon>Papaveroideae</taxon>
        <taxon>Macleaya</taxon>
    </lineage>
</organism>
<dbReference type="OrthoDB" id="2016903at2759"/>
<keyword evidence="5 11" id="KW-0732">Signal</keyword>
<dbReference type="FunFam" id="2.60.40.1360:FF:000001">
    <property type="entry name" value="Alpha-mannosidase"/>
    <property type="match status" value="1"/>
</dbReference>
<dbReference type="InterPro" id="IPR013780">
    <property type="entry name" value="Glyco_hydro_b"/>
</dbReference>
<keyword evidence="9" id="KW-0325">Glycoprotein</keyword>
<dbReference type="Gene3D" id="2.60.40.1180">
    <property type="entry name" value="Golgi alpha-mannosidase II"/>
    <property type="match status" value="1"/>
</dbReference>
<evidence type="ECO:0000256" key="8">
    <source>
        <dbReference type="ARBA" id="ARBA00023157"/>
    </source>
</evidence>
<feature type="domain" description="Glycoside hydrolase family 38 central" evidence="13">
    <location>
        <begin position="359"/>
        <end position="433"/>
    </location>
</feature>
<dbReference type="AlphaFoldDB" id="A0A200RA65"/>
<dbReference type="SMART" id="SM00872">
    <property type="entry name" value="Alpha-mann_mid"/>
    <property type="match status" value="1"/>
</dbReference>
<dbReference type="FunFam" id="2.60.40.1180:FF:000030">
    <property type="entry name" value="Alpha-mannosidase"/>
    <property type="match status" value="1"/>
</dbReference>